<accession>A0ABR7TS41</accession>
<keyword evidence="2" id="KW-0560">Oxidoreductase</keyword>
<dbReference type="PANTHER" id="PTHR43477:SF1">
    <property type="entry name" value="DIHYDROANTICAPSIN 7-DEHYDROGENASE"/>
    <property type="match status" value="1"/>
</dbReference>
<dbReference type="CDD" id="cd11731">
    <property type="entry name" value="Lin1944_like_SDR_c"/>
    <property type="match status" value="1"/>
</dbReference>
<evidence type="ECO:0000313" key="4">
    <source>
        <dbReference type="Proteomes" id="UP000659124"/>
    </source>
</evidence>
<dbReference type="SUPFAM" id="SSF51735">
    <property type="entry name" value="NAD(P)-binding Rossmann-fold domains"/>
    <property type="match status" value="1"/>
</dbReference>
<dbReference type="NCBIfam" id="NF005754">
    <property type="entry name" value="PRK07578.1"/>
    <property type="match status" value="1"/>
</dbReference>
<reference evidence="3 4" key="1">
    <citation type="submission" date="2020-09" db="EMBL/GenBank/DDBJ databases">
        <title>Genome sequences of type strains of Chitinophaga qingshengii and Chitinophaga varians.</title>
        <authorList>
            <person name="Kittiwongwattana C."/>
        </authorList>
    </citation>
    <scope>NUCLEOTIDE SEQUENCE [LARGE SCALE GENOMIC DNA]</scope>
    <source>
        <strain evidence="3 4">JCM 30026</strain>
    </source>
</reference>
<sequence>MKILMIGTTGAIGKQVLKELQGRKHEVITAGRNSGHMRVDITDSASIEKLYQTVGNIDAVVVTAGSSPMKSFQQLQESDVMEAIHSKLMGQVNVVLKGQHYLNDKGSFTLTSGILADEPARGTVAGAVVSGAVNSFVVGAATELQRGLRINVVSPGLAENSADDIGHLFPGFNPVPMRRLINAYLRSVEGVITGQVIRVHE</sequence>
<evidence type="ECO:0000256" key="2">
    <source>
        <dbReference type="ARBA" id="ARBA00023002"/>
    </source>
</evidence>
<protein>
    <submittedName>
        <fullName evidence="3">Short chain dehydrogenase</fullName>
    </submittedName>
</protein>
<dbReference type="Pfam" id="PF13561">
    <property type="entry name" value="adh_short_C2"/>
    <property type="match status" value="1"/>
</dbReference>
<dbReference type="Gene3D" id="3.40.50.720">
    <property type="entry name" value="NAD(P)-binding Rossmann-like Domain"/>
    <property type="match status" value="1"/>
</dbReference>
<dbReference type="PANTHER" id="PTHR43477">
    <property type="entry name" value="DIHYDROANTICAPSIN 7-DEHYDROGENASE"/>
    <property type="match status" value="1"/>
</dbReference>
<name>A0ABR7TS41_9BACT</name>
<gene>
    <name evidence="3" type="ORF">ICL07_23140</name>
</gene>
<organism evidence="3 4">
    <name type="scientific">Chitinophaga qingshengii</name>
    <dbReference type="NCBI Taxonomy" id="1569794"/>
    <lineage>
        <taxon>Bacteria</taxon>
        <taxon>Pseudomonadati</taxon>
        <taxon>Bacteroidota</taxon>
        <taxon>Chitinophagia</taxon>
        <taxon>Chitinophagales</taxon>
        <taxon>Chitinophagaceae</taxon>
        <taxon>Chitinophaga</taxon>
    </lineage>
</organism>
<dbReference type="EMBL" id="JACVFC010000003">
    <property type="protein sequence ID" value="MBC9933305.1"/>
    <property type="molecule type" value="Genomic_DNA"/>
</dbReference>
<dbReference type="RefSeq" id="WP_188090416.1">
    <property type="nucleotide sequence ID" value="NZ_JACVFC010000003.1"/>
</dbReference>
<evidence type="ECO:0000256" key="1">
    <source>
        <dbReference type="ARBA" id="ARBA00006484"/>
    </source>
</evidence>
<proteinExistence type="inferred from homology"/>
<comment type="similarity">
    <text evidence="1">Belongs to the short-chain dehydrogenases/reductases (SDR) family.</text>
</comment>
<dbReference type="InterPro" id="IPR002347">
    <property type="entry name" value="SDR_fam"/>
</dbReference>
<evidence type="ECO:0000313" key="3">
    <source>
        <dbReference type="EMBL" id="MBC9933305.1"/>
    </source>
</evidence>
<dbReference type="InterPro" id="IPR036291">
    <property type="entry name" value="NAD(P)-bd_dom_sf"/>
</dbReference>
<comment type="caution">
    <text evidence="3">The sequence shown here is derived from an EMBL/GenBank/DDBJ whole genome shotgun (WGS) entry which is preliminary data.</text>
</comment>
<dbReference type="PRINTS" id="PR00081">
    <property type="entry name" value="GDHRDH"/>
</dbReference>
<dbReference type="Proteomes" id="UP000659124">
    <property type="component" value="Unassembled WGS sequence"/>
</dbReference>
<keyword evidence="4" id="KW-1185">Reference proteome</keyword>
<dbReference type="InterPro" id="IPR051122">
    <property type="entry name" value="SDR_DHRS6-like"/>
</dbReference>